<dbReference type="OMA" id="TISCNES"/>
<protein>
    <recommendedName>
        <fullName evidence="3">Fido domain-containing protein</fullName>
    </recommendedName>
</protein>
<dbReference type="ExpressionAtlas" id="A0A2K3D4D3">
    <property type="expression patterns" value="baseline"/>
</dbReference>
<dbReference type="AlphaFoldDB" id="A0A2K3D4D3"/>
<feature type="active site" evidence="1">
    <location>
        <position position="169"/>
    </location>
</feature>
<proteinExistence type="predicted"/>
<sequence length="250" mass="27305">MQIFAKLQTVASVCLSNELEGTVPATHNAVDLYKCVESELEYPSGAALPEPAPAWPAEGGHSETPTQAQLQQHVRALVHLLNVSELTSAELKTTHKTLMWGATDVTPGEYRNTSAHSGTGYVYPAPELIPAGVEGVLEAFRSDLALVNAGELDVNIMAANLFYGMITLHPFQNGNGRLCGLLASYALQAAGDPFPVSLFNGRTKSRQHFQQALRYADTRCGSDNLVRLAAYILECRHFAWQNFIRNLQHQ</sequence>
<dbReference type="GeneID" id="5722513"/>
<evidence type="ECO:0000259" key="3">
    <source>
        <dbReference type="PROSITE" id="PS51459"/>
    </source>
</evidence>
<dbReference type="OrthoDB" id="536158at2759"/>
<dbReference type="SUPFAM" id="SSF140931">
    <property type="entry name" value="Fic-like"/>
    <property type="match status" value="1"/>
</dbReference>
<dbReference type="InterPro" id="IPR040198">
    <property type="entry name" value="Fido_containing"/>
</dbReference>
<dbReference type="STRING" id="3055.A0A2K3D4D3"/>
<evidence type="ECO:0000256" key="1">
    <source>
        <dbReference type="PIRSR" id="PIRSR640198-1"/>
    </source>
</evidence>
<dbReference type="InterPro" id="IPR036597">
    <property type="entry name" value="Fido-like_dom_sf"/>
</dbReference>
<reference evidence="4 5" key="1">
    <citation type="journal article" date="2007" name="Science">
        <title>The Chlamydomonas genome reveals the evolution of key animal and plant functions.</title>
        <authorList>
            <person name="Merchant S.S."/>
            <person name="Prochnik S.E."/>
            <person name="Vallon O."/>
            <person name="Harris E.H."/>
            <person name="Karpowicz S.J."/>
            <person name="Witman G.B."/>
            <person name="Terry A."/>
            <person name="Salamov A."/>
            <person name="Fritz-Laylin L.K."/>
            <person name="Marechal-Drouard L."/>
            <person name="Marshall W.F."/>
            <person name="Qu L.H."/>
            <person name="Nelson D.R."/>
            <person name="Sanderfoot A.A."/>
            <person name="Spalding M.H."/>
            <person name="Kapitonov V.V."/>
            <person name="Ren Q."/>
            <person name="Ferris P."/>
            <person name="Lindquist E."/>
            <person name="Shapiro H."/>
            <person name="Lucas S.M."/>
            <person name="Grimwood J."/>
            <person name="Schmutz J."/>
            <person name="Cardol P."/>
            <person name="Cerutti H."/>
            <person name="Chanfreau G."/>
            <person name="Chen C.L."/>
            <person name="Cognat V."/>
            <person name="Croft M.T."/>
            <person name="Dent R."/>
            <person name="Dutcher S."/>
            <person name="Fernandez E."/>
            <person name="Fukuzawa H."/>
            <person name="Gonzalez-Ballester D."/>
            <person name="Gonzalez-Halphen D."/>
            <person name="Hallmann A."/>
            <person name="Hanikenne M."/>
            <person name="Hippler M."/>
            <person name="Inwood W."/>
            <person name="Jabbari K."/>
            <person name="Kalanon M."/>
            <person name="Kuras R."/>
            <person name="Lefebvre P.A."/>
            <person name="Lemaire S.D."/>
            <person name="Lobanov A.V."/>
            <person name="Lohr M."/>
            <person name="Manuell A."/>
            <person name="Meier I."/>
            <person name="Mets L."/>
            <person name="Mittag M."/>
            <person name="Mittelmeier T."/>
            <person name="Moroney J.V."/>
            <person name="Moseley J."/>
            <person name="Napoli C."/>
            <person name="Nedelcu A.M."/>
            <person name="Niyogi K."/>
            <person name="Novoselov S.V."/>
            <person name="Paulsen I.T."/>
            <person name="Pazour G."/>
            <person name="Purton S."/>
            <person name="Ral J.P."/>
            <person name="Riano-Pachon D.M."/>
            <person name="Riekhof W."/>
            <person name="Rymarquis L."/>
            <person name="Schroda M."/>
            <person name="Stern D."/>
            <person name="Umen J."/>
            <person name="Willows R."/>
            <person name="Wilson N."/>
            <person name="Zimmer S.L."/>
            <person name="Allmer J."/>
            <person name="Balk J."/>
            <person name="Bisova K."/>
            <person name="Chen C.J."/>
            <person name="Elias M."/>
            <person name="Gendler K."/>
            <person name="Hauser C."/>
            <person name="Lamb M.R."/>
            <person name="Ledford H."/>
            <person name="Long J.C."/>
            <person name="Minagawa J."/>
            <person name="Page M.D."/>
            <person name="Pan J."/>
            <person name="Pootakham W."/>
            <person name="Roje S."/>
            <person name="Rose A."/>
            <person name="Stahlberg E."/>
            <person name="Terauchi A.M."/>
            <person name="Yang P."/>
            <person name="Ball S."/>
            <person name="Bowler C."/>
            <person name="Dieckmann C.L."/>
            <person name="Gladyshev V.N."/>
            <person name="Green P."/>
            <person name="Jorgensen R."/>
            <person name="Mayfield S."/>
            <person name="Mueller-Roeber B."/>
            <person name="Rajamani S."/>
            <person name="Sayre R.T."/>
            <person name="Brokstein P."/>
            <person name="Dubchak I."/>
            <person name="Goodstein D."/>
            <person name="Hornick L."/>
            <person name="Huang Y.W."/>
            <person name="Jhaveri J."/>
            <person name="Luo Y."/>
            <person name="Martinez D."/>
            <person name="Ngau W.C."/>
            <person name="Otillar B."/>
            <person name="Poliakov A."/>
            <person name="Porter A."/>
            <person name="Szajkowski L."/>
            <person name="Werner G."/>
            <person name="Zhou K."/>
            <person name="Grigoriev I.V."/>
            <person name="Rokhsar D.S."/>
            <person name="Grossman A.R."/>
        </authorList>
    </citation>
    <scope>NUCLEOTIDE SEQUENCE [LARGE SCALE GENOMIC DNA]</scope>
    <source>
        <strain evidence="5">CC-503</strain>
    </source>
</reference>
<dbReference type="Gramene" id="PNW75379">
    <property type="protein sequence ID" value="PNW75379"/>
    <property type="gene ID" value="CHLRE_12g524750v5"/>
</dbReference>
<dbReference type="Pfam" id="PF02661">
    <property type="entry name" value="Fic"/>
    <property type="match status" value="1"/>
</dbReference>
<name>A0A2K3D4D3_CHLRE</name>
<dbReference type="Proteomes" id="UP000006906">
    <property type="component" value="Chromosome 12"/>
</dbReference>
<dbReference type="PROSITE" id="PS51459">
    <property type="entry name" value="FIDO"/>
    <property type="match status" value="1"/>
</dbReference>
<dbReference type="PANTHER" id="PTHR13504">
    <property type="entry name" value="FIDO DOMAIN-CONTAINING PROTEIN DDB_G0283145"/>
    <property type="match status" value="1"/>
</dbReference>
<evidence type="ECO:0000313" key="5">
    <source>
        <dbReference type="Proteomes" id="UP000006906"/>
    </source>
</evidence>
<accession>A0A2K3D4D3</accession>
<dbReference type="InterPro" id="IPR003812">
    <property type="entry name" value="Fido"/>
</dbReference>
<evidence type="ECO:0000313" key="4">
    <source>
        <dbReference type="EMBL" id="PNW75379.1"/>
    </source>
</evidence>
<dbReference type="KEGG" id="cre:CHLRE_12g524750v5"/>
<organism evidence="4 5">
    <name type="scientific">Chlamydomonas reinhardtii</name>
    <name type="common">Chlamydomonas smithii</name>
    <dbReference type="NCBI Taxonomy" id="3055"/>
    <lineage>
        <taxon>Eukaryota</taxon>
        <taxon>Viridiplantae</taxon>
        <taxon>Chlorophyta</taxon>
        <taxon>core chlorophytes</taxon>
        <taxon>Chlorophyceae</taxon>
        <taxon>CS clade</taxon>
        <taxon>Chlamydomonadales</taxon>
        <taxon>Chlamydomonadaceae</taxon>
        <taxon>Chlamydomonas</taxon>
    </lineage>
</organism>
<keyword evidence="5" id="KW-1185">Reference proteome</keyword>
<dbReference type="EMBL" id="CM008973">
    <property type="protein sequence ID" value="PNW75379.1"/>
    <property type="molecule type" value="Genomic_DNA"/>
</dbReference>
<feature type="domain" description="Fido" evidence="3">
    <location>
        <begin position="86"/>
        <end position="234"/>
    </location>
</feature>
<dbReference type="InParanoid" id="A0A2K3D4D3"/>
<dbReference type="RefSeq" id="XP_001697011.2">
    <property type="nucleotide sequence ID" value="XM_001696959.3"/>
</dbReference>
<dbReference type="PaxDb" id="3055-EDP00703"/>
<dbReference type="PANTHER" id="PTHR13504:SF38">
    <property type="entry name" value="FIDO DOMAIN-CONTAINING PROTEIN"/>
    <property type="match status" value="1"/>
</dbReference>
<evidence type="ECO:0000256" key="2">
    <source>
        <dbReference type="SAM" id="MobiDB-lite"/>
    </source>
</evidence>
<dbReference type="Gene3D" id="1.10.3290.10">
    <property type="entry name" value="Fido-like domain"/>
    <property type="match status" value="1"/>
</dbReference>
<feature type="region of interest" description="Disordered" evidence="2">
    <location>
        <begin position="46"/>
        <end position="65"/>
    </location>
</feature>
<gene>
    <name evidence="4" type="ORF">CHLRE_12g524750v5</name>
</gene>